<feature type="transmembrane region" description="Helical" evidence="2">
    <location>
        <begin position="175"/>
        <end position="197"/>
    </location>
</feature>
<protein>
    <submittedName>
        <fullName evidence="4">Uncharacterized protein</fullName>
    </submittedName>
</protein>
<name>A0AAD7ANS6_9AGAR</name>
<proteinExistence type="predicted"/>
<evidence type="ECO:0000313" key="5">
    <source>
        <dbReference type="Proteomes" id="UP001218218"/>
    </source>
</evidence>
<comment type="caution">
    <text evidence="4">The sequence shown here is derived from an EMBL/GenBank/DDBJ whole genome shotgun (WGS) entry which is preliminary data.</text>
</comment>
<gene>
    <name evidence="4" type="ORF">DFH08DRAFT_798471</name>
</gene>
<dbReference type="AlphaFoldDB" id="A0AAD7ANS6"/>
<feature type="compositionally biased region" description="Low complexity" evidence="1">
    <location>
        <begin position="118"/>
        <end position="173"/>
    </location>
</feature>
<evidence type="ECO:0000256" key="3">
    <source>
        <dbReference type="SAM" id="SignalP"/>
    </source>
</evidence>
<keyword evidence="2" id="KW-0472">Membrane</keyword>
<accession>A0AAD7ANS6</accession>
<sequence length="198" mass="18458">MKSALLLAAIALGVSAQDLTINTPVQGTVTGAAPYIVSVDTSPAGAAHVADFGTQSGTSITWTVNATVGTSLPPDPFRRTQLILNIKDNTGLGKTSAVFPVLTGSGDGCIGAGGTTGGSAPPSGSTTAPAGSTPASGGSSTPASGGSSTPAAGGGSSKASSSASSSGAKTSTTPGAAMAVQAPVGVAAFLAGLIALLA</sequence>
<keyword evidence="2" id="KW-0812">Transmembrane</keyword>
<keyword evidence="5" id="KW-1185">Reference proteome</keyword>
<reference evidence="4" key="1">
    <citation type="submission" date="2023-03" db="EMBL/GenBank/DDBJ databases">
        <title>Massive genome expansion in bonnet fungi (Mycena s.s.) driven by repeated elements and novel gene families across ecological guilds.</title>
        <authorList>
            <consortium name="Lawrence Berkeley National Laboratory"/>
            <person name="Harder C.B."/>
            <person name="Miyauchi S."/>
            <person name="Viragh M."/>
            <person name="Kuo A."/>
            <person name="Thoen E."/>
            <person name="Andreopoulos B."/>
            <person name="Lu D."/>
            <person name="Skrede I."/>
            <person name="Drula E."/>
            <person name="Henrissat B."/>
            <person name="Morin E."/>
            <person name="Kohler A."/>
            <person name="Barry K."/>
            <person name="LaButti K."/>
            <person name="Morin E."/>
            <person name="Salamov A."/>
            <person name="Lipzen A."/>
            <person name="Mereny Z."/>
            <person name="Hegedus B."/>
            <person name="Baldrian P."/>
            <person name="Stursova M."/>
            <person name="Weitz H."/>
            <person name="Taylor A."/>
            <person name="Grigoriev I.V."/>
            <person name="Nagy L.G."/>
            <person name="Martin F."/>
            <person name="Kauserud H."/>
        </authorList>
    </citation>
    <scope>NUCLEOTIDE SEQUENCE</scope>
    <source>
        <strain evidence="4">CBHHK002</strain>
    </source>
</reference>
<feature type="chain" id="PRO_5042093986" evidence="3">
    <location>
        <begin position="17"/>
        <end position="198"/>
    </location>
</feature>
<keyword evidence="2" id="KW-1133">Transmembrane helix</keyword>
<feature type="signal peptide" evidence="3">
    <location>
        <begin position="1"/>
        <end position="16"/>
    </location>
</feature>
<evidence type="ECO:0000256" key="2">
    <source>
        <dbReference type="SAM" id="Phobius"/>
    </source>
</evidence>
<keyword evidence="3" id="KW-0732">Signal</keyword>
<evidence type="ECO:0000256" key="1">
    <source>
        <dbReference type="SAM" id="MobiDB-lite"/>
    </source>
</evidence>
<feature type="region of interest" description="Disordered" evidence="1">
    <location>
        <begin position="113"/>
        <end position="173"/>
    </location>
</feature>
<dbReference type="EMBL" id="JARIHO010000003">
    <property type="protein sequence ID" value="KAJ7364048.1"/>
    <property type="molecule type" value="Genomic_DNA"/>
</dbReference>
<organism evidence="4 5">
    <name type="scientific">Mycena albidolilacea</name>
    <dbReference type="NCBI Taxonomy" id="1033008"/>
    <lineage>
        <taxon>Eukaryota</taxon>
        <taxon>Fungi</taxon>
        <taxon>Dikarya</taxon>
        <taxon>Basidiomycota</taxon>
        <taxon>Agaricomycotina</taxon>
        <taxon>Agaricomycetes</taxon>
        <taxon>Agaricomycetidae</taxon>
        <taxon>Agaricales</taxon>
        <taxon>Marasmiineae</taxon>
        <taxon>Mycenaceae</taxon>
        <taxon>Mycena</taxon>
    </lineage>
</organism>
<dbReference type="Proteomes" id="UP001218218">
    <property type="component" value="Unassembled WGS sequence"/>
</dbReference>
<evidence type="ECO:0000313" key="4">
    <source>
        <dbReference type="EMBL" id="KAJ7364048.1"/>
    </source>
</evidence>